<evidence type="ECO:0000256" key="3">
    <source>
        <dbReference type="ARBA" id="ARBA00013189"/>
    </source>
</evidence>
<comment type="catalytic activity">
    <reaction evidence="1">
        <text>UDP-alpha-D-glucose = UDP-alpha-D-galactose</text>
        <dbReference type="Rhea" id="RHEA:22168"/>
        <dbReference type="ChEBI" id="CHEBI:58885"/>
        <dbReference type="ChEBI" id="CHEBI:66914"/>
        <dbReference type="EC" id="5.1.3.2"/>
    </reaction>
</comment>
<evidence type="ECO:0000256" key="5">
    <source>
        <dbReference type="ARBA" id="ARBA00023277"/>
    </source>
</evidence>
<proteinExistence type="predicted"/>
<organism evidence="7 8">
    <name type="scientific">Gossypium arboreum</name>
    <name type="common">Tree cotton</name>
    <name type="synonym">Gossypium nanking</name>
    <dbReference type="NCBI Taxonomy" id="29729"/>
    <lineage>
        <taxon>Eukaryota</taxon>
        <taxon>Viridiplantae</taxon>
        <taxon>Streptophyta</taxon>
        <taxon>Embryophyta</taxon>
        <taxon>Tracheophyta</taxon>
        <taxon>Spermatophyta</taxon>
        <taxon>Magnoliopsida</taxon>
        <taxon>eudicotyledons</taxon>
        <taxon>Gunneridae</taxon>
        <taxon>Pentapetalae</taxon>
        <taxon>rosids</taxon>
        <taxon>malvids</taxon>
        <taxon>Malvales</taxon>
        <taxon>Malvaceae</taxon>
        <taxon>Malvoideae</taxon>
        <taxon>Gossypium</taxon>
    </lineage>
</organism>
<evidence type="ECO:0000259" key="6">
    <source>
        <dbReference type="Pfam" id="PF16363"/>
    </source>
</evidence>
<name>A0ABR0PDA7_GOSAR</name>
<accession>A0ABR0PDA7</accession>
<evidence type="ECO:0000256" key="4">
    <source>
        <dbReference type="ARBA" id="ARBA00023144"/>
    </source>
</evidence>
<evidence type="ECO:0000313" key="7">
    <source>
        <dbReference type="EMBL" id="KAK5819196.1"/>
    </source>
</evidence>
<comment type="pathway">
    <text evidence="2">Carbohydrate metabolism; galactose metabolism.</text>
</comment>
<dbReference type="PANTHER" id="PTHR43725">
    <property type="entry name" value="UDP-GLUCOSE 4-EPIMERASE"/>
    <property type="match status" value="1"/>
</dbReference>
<dbReference type="InterPro" id="IPR036291">
    <property type="entry name" value="NAD(P)-bd_dom_sf"/>
</dbReference>
<keyword evidence="5" id="KW-0119">Carbohydrate metabolism</keyword>
<comment type="caution">
    <text evidence="7">The sequence shown here is derived from an EMBL/GenBank/DDBJ whole genome shotgun (WGS) entry which is preliminary data.</text>
</comment>
<dbReference type="SUPFAM" id="SSF51735">
    <property type="entry name" value="NAD(P)-binding Rossmann-fold domains"/>
    <property type="match status" value="1"/>
</dbReference>
<dbReference type="EC" id="5.1.3.2" evidence="3"/>
<protein>
    <recommendedName>
        <fullName evidence="3">UDP-glucose 4-epimerase</fullName>
        <ecNumber evidence="3">5.1.3.2</ecNumber>
    </recommendedName>
</protein>
<dbReference type="EMBL" id="JARKNE010000007">
    <property type="protein sequence ID" value="KAK5819196.1"/>
    <property type="molecule type" value="Genomic_DNA"/>
</dbReference>
<dbReference type="Gene3D" id="3.40.50.720">
    <property type="entry name" value="NAD(P)-binding Rossmann-like Domain"/>
    <property type="match status" value="1"/>
</dbReference>
<gene>
    <name evidence="7" type="ORF">PVK06_024165</name>
</gene>
<dbReference type="InterPro" id="IPR016040">
    <property type="entry name" value="NAD(P)-bd_dom"/>
</dbReference>
<evidence type="ECO:0000313" key="8">
    <source>
        <dbReference type="Proteomes" id="UP001358586"/>
    </source>
</evidence>
<feature type="domain" description="NAD(P)-binding" evidence="6">
    <location>
        <begin position="69"/>
        <end position="127"/>
    </location>
</feature>
<dbReference type="Pfam" id="PF16363">
    <property type="entry name" value="GDP_Man_Dehyd"/>
    <property type="match status" value="1"/>
</dbReference>
<sequence>MEIWWLRLCSKRGFWLGTKRQRVERWCKLMKAVDRVKESVGPELFKKLQFNSGDLRNTDNLDNLFSKTKYCQLNIYCTINLYEIMAKYNCKKMVFSPSATVYGQPKKIPCVEDFELKVMNPYGWIKVRTSLS</sequence>
<dbReference type="PANTHER" id="PTHR43725:SF15">
    <property type="entry name" value="BIFUNCTIONAL UDP-GLUCOSE 4-EPIMERASE AND UDP-XYLOSE 4-EPIMERASE 1"/>
    <property type="match status" value="1"/>
</dbReference>
<evidence type="ECO:0000256" key="1">
    <source>
        <dbReference type="ARBA" id="ARBA00000083"/>
    </source>
</evidence>
<dbReference type="Proteomes" id="UP001358586">
    <property type="component" value="Chromosome 7"/>
</dbReference>
<reference evidence="7 8" key="1">
    <citation type="submission" date="2023-03" db="EMBL/GenBank/DDBJ databases">
        <title>WGS of Gossypium arboreum.</title>
        <authorList>
            <person name="Yu D."/>
        </authorList>
    </citation>
    <scope>NUCLEOTIDE SEQUENCE [LARGE SCALE GENOMIC DNA]</scope>
    <source>
        <tissue evidence="7">Leaf</tissue>
    </source>
</reference>
<keyword evidence="4" id="KW-0299">Galactose metabolism</keyword>
<evidence type="ECO:0000256" key="2">
    <source>
        <dbReference type="ARBA" id="ARBA00004947"/>
    </source>
</evidence>
<keyword evidence="8" id="KW-1185">Reference proteome</keyword>